<dbReference type="EMBL" id="WJNE01000005">
    <property type="protein sequence ID" value="MRG68671.1"/>
    <property type="molecule type" value="Genomic_DNA"/>
</dbReference>
<evidence type="ECO:0000256" key="1">
    <source>
        <dbReference type="SAM" id="Coils"/>
    </source>
</evidence>
<dbReference type="InterPro" id="IPR014819">
    <property type="entry name" value="PriCT_2"/>
</dbReference>
<dbReference type="EMBL" id="WJNE01000005">
    <property type="protein sequence ID" value="MRG68721.1"/>
    <property type="molecule type" value="Genomic_DNA"/>
</dbReference>
<evidence type="ECO:0000313" key="5">
    <source>
        <dbReference type="Proteomes" id="UP000430985"/>
    </source>
</evidence>
<evidence type="ECO:0000313" key="4">
    <source>
        <dbReference type="EMBL" id="MRG68721.1"/>
    </source>
</evidence>
<name>A0A6A8CX65_LIMRT</name>
<evidence type="ECO:0000259" key="2">
    <source>
        <dbReference type="Pfam" id="PF08707"/>
    </source>
</evidence>
<comment type="caution">
    <text evidence="3">The sequence shown here is derived from an EMBL/GenBank/DDBJ whole genome shotgun (WGS) entry which is preliminary data.</text>
</comment>
<dbReference type="InterPro" id="IPR038724">
    <property type="entry name" value="RepA"/>
</dbReference>
<proteinExistence type="predicted"/>
<feature type="coiled-coil region" evidence="1">
    <location>
        <begin position="673"/>
        <end position="705"/>
    </location>
</feature>
<dbReference type="GO" id="GO:0016817">
    <property type="term" value="F:hydrolase activity, acting on acid anhydrides"/>
    <property type="evidence" value="ECO:0007669"/>
    <property type="project" value="InterPro"/>
</dbReference>
<accession>A0A6A8CX65</accession>
<organism evidence="3 5">
    <name type="scientific">Limosilactobacillus reuteri</name>
    <name type="common">Lactobacillus reuteri</name>
    <dbReference type="NCBI Taxonomy" id="1598"/>
    <lineage>
        <taxon>Bacteria</taxon>
        <taxon>Bacillati</taxon>
        <taxon>Bacillota</taxon>
        <taxon>Bacilli</taxon>
        <taxon>Lactobacillales</taxon>
        <taxon>Lactobacillaceae</taxon>
        <taxon>Limosilactobacillus</taxon>
    </lineage>
</organism>
<evidence type="ECO:0000313" key="3">
    <source>
        <dbReference type="EMBL" id="MRG68671.1"/>
    </source>
</evidence>
<dbReference type="RefSeq" id="WP_153702114.1">
    <property type="nucleotide sequence ID" value="NZ_WJNE01000005.1"/>
</dbReference>
<dbReference type="Gene3D" id="3.40.50.300">
    <property type="entry name" value="P-loop containing nucleotide triphosphate hydrolases"/>
    <property type="match status" value="1"/>
</dbReference>
<keyword evidence="1" id="KW-0175">Coiled coil</keyword>
<feature type="domain" description="Primase C-terminal 2" evidence="2">
    <location>
        <begin position="10"/>
        <end position="78"/>
    </location>
</feature>
<dbReference type="InterPro" id="IPR027417">
    <property type="entry name" value="P-loop_NTPase"/>
</dbReference>
<gene>
    <name evidence="3" type="ORF">GIX83_02135</name>
    <name evidence="4" type="ORF">GIX83_02385</name>
</gene>
<dbReference type="Proteomes" id="UP000430985">
    <property type="component" value="Unassembled WGS sequence"/>
</dbReference>
<dbReference type="SUPFAM" id="SSF52540">
    <property type="entry name" value="P-loop containing nucleoside triphosphate hydrolases"/>
    <property type="match status" value="1"/>
</dbReference>
<sequence length="749" mass="85074">MNEKFNLIPLLDYIDPDPYQNWIQVGMALKHEGYSVSDWDQWSRQDGKYHPGECEKKWNSFREETGNIVTGATITQLAKDGGWQPANHEDQVLDWDSSLETDDMDRGYRLIDTDYIKGTKIQEPKSWQPVEQIKKFISALFKPSDYINYVTEARAVQNKQGDTKWIPADNGVYTQTAGDLLTALDNCNGDISTVFGDPNANAGAWIRINPLDGSGTKNANVAKFEYALVESDSLSLEQQNELFRKLELPIVTLTYSAGKSLHALVKINANNKFEYQERVNYLYTVLNKNGVEIDTQDKNPSRLSRLPGFERNGDKQFLVDTNIGQPNWASWKEYIEDLNDNLPDIENLADVFDKPIKLAPELIHGVLREGHKMLFAGPSKAGKSFGLMQLAIAIAEGTNWNGFKCEQGRVLYVNLEIDPNSAKKRIVDIYHAAGTAHNGINNLDMWNLRGKTTPMDQLTPKLIRRAKDGNYSAIIIDPIYKVLTGDENNAYDMAKFVNQFDKIATELGCALIYAHHFSKGAQGAKTSMDRSSGSGVFARDPDAILTATALPIDDDLRAMHVQQEQCLLLVEKITKYNPAYQIPEKDLNDLQMMNHHLMSAFADMDNGQELLQHIQQKREAVIEQASQHTAWRMEGTLREFPSFKPINYWFKYPLYEVDHSLDDVEIEMPEDKQAAWKERMQEANQKKKEQSVNELEEAFNILDDQNTGSVPVVQIANYLEKSTQAIYMRVKRNSNFEIQDGMVTKSKKL</sequence>
<protein>
    <submittedName>
        <fullName evidence="3">AAA family ATPase</fullName>
    </submittedName>
</protein>
<dbReference type="Pfam" id="PF13481">
    <property type="entry name" value="AAA_25"/>
    <property type="match status" value="1"/>
</dbReference>
<dbReference type="CDD" id="cd01125">
    <property type="entry name" value="RepA_RSF1010_like"/>
    <property type="match status" value="1"/>
</dbReference>
<dbReference type="Pfam" id="PF08707">
    <property type="entry name" value="PriCT_2"/>
    <property type="match status" value="1"/>
</dbReference>
<dbReference type="AlphaFoldDB" id="A0A6A8CX65"/>
<reference evidence="3 5" key="1">
    <citation type="submission" date="2019-11" db="EMBL/GenBank/DDBJ databases">
        <title>Draft genome sequence of 12 host-associated Lactobacillus reuteri rodent strains.</title>
        <authorList>
            <person name="Zhang S."/>
            <person name="Ozcam M."/>
            <person name="Van Pijkeren J.P."/>
        </authorList>
    </citation>
    <scope>NUCLEOTIDE SEQUENCE [LARGE SCALE GENOMIC DNA]</scope>
    <source>
        <strain evidence="3 5">Rat19</strain>
    </source>
</reference>